<dbReference type="Proteomes" id="UP000683925">
    <property type="component" value="Unassembled WGS sequence"/>
</dbReference>
<evidence type="ECO:0000313" key="2">
    <source>
        <dbReference type="Proteomes" id="UP000683925"/>
    </source>
</evidence>
<comment type="caution">
    <text evidence="1">The sequence shown here is derived from an EMBL/GenBank/DDBJ whole genome shotgun (WGS) entry which is preliminary data.</text>
</comment>
<dbReference type="EMBL" id="CAJJDP010000028">
    <property type="protein sequence ID" value="CAD8153817.1"/>
    <property type="molecule type" value="Genomic_DNA"/>
</dbReference>
<organism evidence="1 2">
    <name type="scientific">Paramecium octaurelia</name>
    <dbReference type="NCBI Taxonomy" id="43137"/>
    <lineage>
        <taxon>Eukaryota</taxon>
        <taxon>Sar</taxon>
        <taxon>Alveolata</taxon>
        <taxon>Ciliophora</taxon>
        <taxon>Intramacronucleata</taxon>
        <taxon>Oligohymenophorea</taxon>
        <taxon>Peniculida</taxon>
        <taxon>Parameciidae</taxon>
        <taxon>Paramecium</taxon>
    </lineage>
</organism>
<dbReference type="OrthoDB" id="299362at2759"/>
<proteinExistence type="predicted"/>
<evidence type="ECO:0000313" key="1">
    <source>
        <dbReference type="EMBL" id="CAD8153817.1"/>
    </source>
</evidence>
<gene>
    <name evidence="1" type="ORF">POCTA_138.1.T0280217</name>
</gene>
<keyword evidence="2" id="KW-1185">Reference proteome</keyword>
<accession>A0A8S1TQI6</accession>
<reference evidence="1" key="1">
    <citation type="submission" date="2021-01" db="EMBL/GenBank/DDBJ databases">
        <authorList>
            <consortium name="Genoscope - CEA"/>
            <person name="William W."/>
        </authorList>
    </citation>
    <scope>NUCLEOTIDE SEQUENCE</scope>
</reference>
<sequence>MQAITQTNPGVKVLLSLGQKVSAQYAGLRIVCCPKKRIGISIKYCNLTDCTKRVQLMFNEIFTPQIKTVVETRMSRGGVKFLKFELDCQLFDDHLNLIRMA</sequence>
<dbReference type="AlphaFoldDB" id="A0A8S1TQI6"/>
<protein>
    <submittedName>
        <fullName evidence="1">Uncharacterized protein</fullName>
    </submittedName>
</protein>
<name>A0A8S1TQI6_PAROT</name>